<dbReference type="Proteomes" id="UP001208540">
    <property type="component" value="Unassembled WGS sequence"/>
</dbReference>
<evidence type="ECO:0000313" key="4">
    <source>
        <dbReference type="Proteomes" id="UP001208540"/>
    </source>
</evidence>
<protein>
    <recommendedName>
        <fullName evidence="6">Outer membrane protein, LA_2444/LA_4059 family</fullName>
    </recommendedName>
</protein>
<dbReference type="EMBL" id="JAMQPM010000010">
    <property type="protein sequence ID" value="MCW7528025.1"/>
    <property type="molecule type" value="Genomic_DNA"/>
</dbReference>
<evidence type="ECO:0000313" key="3">
    <source>
        <dbReference type="EMBL" id="MCW7531879.1"/>
    </source>
</evidence>
<reference evidence="3 5" key="1">
    <citation type="submission" date="2022-06" db="EMBL/GenBank/DDBJ databases">
        <title>Leptospira isolates from biofilms formed at urban environments.</title>
        <authorList>
            <person name="Ribeiro P.S."/>
            <person name="Sousa T."/>
            <person name="Carvalho N."/>
            <person name="Aburjaile F."/>
            <person name="Neves F."/>
            <person name="Oliveira D."/>
            <person name="Blanco L."/>
            <person name="Lima J."/>
            <person name="Costa F."/>
            <person name="Brenig B."/>
            <person name="Soares S."/>
            <person name="Ramos R."/>
            <person name="Goes-Neto A."/>
            <person name="Matiuzzi M."/>
            <person name="Azevedo V."/>
            <person name="Ristow P."/>
        </authorList>
    </citation>
    <scope>NUCLEOTIDE SEQUENCE</scope>
    <source>
        <strain evidence="2 5">VSF19</strain>
        <strain evidence="3">VSF20</strain>
    </source>
</reference>
<accession>A0AAW5VG95</accession>
<comment type="caution">
    <text evidence="3">The sequence shown here is derived from an EMBL/GenBank/DDBJ whole genome shotgun (WGS) entry which is preliminary data.</text>
</comment>
<dbReference type="RefSeq" id="WP_265353207.1">
    <property type="nucleotide sequence ID" value="NZ_JAMQPL010000010.1"/>
</dbReference>
<feature type="coiled-coil region" evidence="1">
    <location>
        <begin position="24"/>
        <end position="65"/>
    </location>
</feature>
<keyword evidence="5" id="KW-1185">Reference proteome</keyword>
<evidence type="ECO:0000256" key="1">
    <source>
        <dbReference type="SAM" id="Coils"/>
    </source>
</evidence>
<sequence length="375" mass="44037">MIIKRIVQIYLIFFLFIFPVFSEETNIEKENNKSIEELKEEEKRLEELLNKKEQEYKLIRKERLRKEFNSDFIHSVTISLSPNLSQGYNSPNSHEVPYILYIPRLNNQDTPSRNKTLFLSYFNLPSNIGFQFYAINISSNPSIIGYDPSNSQLFEIHDAKNKTEVTFLFFKMFSITENSKFGFLVGLTNQNEEYTRSDKYYNSMAYFRQNQKFAGWGPEIGLSFQYTLFGKIKISNNLSFFVTDNNYSYSRLFYSQNFQYYIEAYDTNSIPGIRLLTNGNSLKNGSIQTTGFRNFLTLEFPVLDNIGFNLGLMTSIRNIKFRNFDADTLGFSRDGMRYETQNGIEQYLLTSAFYSNTKNQTTFYSNINFGLTFYH</sequence>
<evidence type="ECO:0000313" key="5">
    <source>
        <dbReference type="Proteomes" id="UP001208912"/>
    </source>
</evidence>
<name>A0AAW5VG95_9LEPT</name>
<evidence type="ECO:0000313" key="2">
    <source>
        <dbReference type="EMBL" id="MCW7528025.1"/>
    </source>
</evidence>
<proteinExistence type="predicted"/>
<dbReference type="AlphaFoldDB" id="A0AAW5VG95"/>
<dbReference type="Proteomes" id="UP001208912">
    <property type="component" value="Unassembled WGS sequence"/>
</dbReference>
<evidence type="ECO:0008006" key="6">
    <source>
        <dbReference type="Google" id="ProtNLM"/>
    </source>
</evidence>
<keyword evidence="1" id="KW-0175">Coiled coil</keyword>
<organism evidence="3 4">
    <name type="scientific">Leptospira soteropolitanensis</name>
    <dbReference type="NCBI Taxonomy" id="2950025"/>
    <lineage>
        <taxon>Bacteria</taxon>
        <taxon>Pseudomonadati</taxon>
        <taxon>Spirochaetota</taxon>
        <taxon>Spirochaetia</taxon>
        <taxon>Leptospirales</taxon>
        <taxon>Leptospiraceae</taxon>
        <taxon>Leptospira</taxon>
    </lineage>
</organism>
<dbReference type="EMBL" id="JAMQPL010000010">
    <property type="protein sequence ID" value="MCW7531879.1"/>
    <property type="molecule type" value="Genomic_DNA"/>
</dbReference>
<gene>
    <name evidence="2" type="ORF">ND861_16830</name>
    <name evidence="3" type="ORF">ND862_16790</name>
</gene>